<sequence>MPAAPLPAPARPAGPDPGALRACMSRFPTGVTVVTFGDDEGAPRGATMNSFTSVSADPPLILVSVARRARCHRQLPGRPFCVNILGAEQEPLARLFAGAGEGTEPHWAAGARVPRLANPLAWIECAPWRCYEGGDHTLVLGRVTGLGHRDGDALTYAWSRFGTAAEATEGVEHLI</sequence>
<feature type="domain" description="Flavin reductase like" evidence="2">
    <location>
        <begin position="24"/>
        <end position="163"/>
    </location>
</feature>
<dbReference type="Pfam" id="PF01613">
    <property type="entry name" value="Flavin_Reduct"/>
    <property type="match status" value="1"/>
</dbReference>
<dbReference type="EMBL" id="JNAD02000001">
    <property type="protein sequence ID" value="RKM99020.1"/>
    <property type="molecule type" value="Genomic_DNA"/>
</dbReference>
<dbReference type="Gene3D" id="2.30.110.10">
    <property type="entry name" value="Electron Transport, Fmn-binding Protein, Chain A"/>
    <property type="match status" value="1"/>
</dbReference>
<dbReference type="OrthoDB" id="9792858at2"/>
<gene>
    <name evidence="3" type="ORF">SFRA_002050</name>
</gene>
<evidence type="ECO:0000313" key="3">
    <source>
        <dbReference type="EMBL" id="RKM99020.1"/>
    </source>
</evidence>
<evidence type="ECO:0000313" key="4">
    <source>
        <dbReference type="Proteomes" id="UP000028058"/>
    </source>
</evidence>
<dbReference type="InterPro" id="IPR050268">
    <property type="entry name" value="NADH-dep_flavin_reductase"/>
</dbReference>
<proteinExistence type="predicted"/>
<evidence type="ECO:0000259" key="2">
    <source>
        <dbReference type="SMART" id="SM00903"/>
    </source>
</evidence>
<dbReference type="GO" id="GO:0010181">
    <property type="term" value="F:FMN binding"/>
    <property type="evidence" value="ECO:0007669"/>
    <property type="project" value="InterPro"/>
</dbReference>
<name>A0A3R7G1U9_9ACTN</name>
<dbReference type="InterPro" id="IPR002563">
    <property type="entry name" value="Flavin_Rdtase-like_dom"/>
</dbReference>
<keyword evidence="1" id="KW-0560">Oxidoreductase</keyword>
<dbReference type="PANTHER" id="PTHR30466:SF1">
    <property type="entry name" value="FMN REDUCTASE (NADH) RUTF"/>
    <property type="match status" value="1"/>
</dbReference>
<evidence type="ECO:0000256" key="1">
    <source>
        <dbReference type="ARBA" id="ARBA00023002"/>
    </source>
</evidence>
<keyword evidence="4" id="KW-1185">Reference proteome</keyword>
<dbReference type="SMART" id="SM00903">
    <property type="entry name" value="Flavin_Reduct"/>
    <property type="match status" value="1"/>
</dbReference>
<dbReference type="GO" id="GO:0006208">
    <property type="term" value="P:pyrimidine nucleobase catabolic process"/>
    <property type="evidence" value="ECO:0007669"/>
    <property type="project" value="TreeGrafter"/>
</dbReference>
<dbReference type="InterPro" id="IPR012349">
    <property type="entry name" value="Split_barrel_FMN-bd"/>
</dbReference>
<protein>
    <submittedName>
        <fullName evidence="3">Flavin reductase</fullName>
    </submittedName>
</protein>
<dbReference type="GO" id="GO:0042602">
    <property type="term" value="F:riboflavin reductase (NADPH) activity"/>
    <property type="evidence" value="ECO:0007669"/>
    <property type="project" value="TreeGrafter"/>
</dbReference>
<dbReference type="AlphaFoldDB" id="A0A3R7G1U9"/>
<dbReference type="SUPFAM" id="SSF50475">
    <property type="entry name" value="FMN-binding split barrel"/>
    <property type="match status" value="1"/>
</dbReference>
<dbReference type="PANTHER" id="PTHR30466">
    <property type="entry name" value="FLAVIN REDUCTASE"/>
    <property type="match status" value="1"/>
</dbReference>
<reference evidence="3 4" key="1">
    <citation type="journal article" date="2014" name="Genome Announc.">
        <title>Draft Genome Sequence of Streptomyces fradiae ATCC 19609, a Strain Highly Sensitive to Antibiotics.</title>
        <authorList>
            <person name="Bekker O.B."/>
            <person name="Klimina K.M."/>
            <person name="Vatlin A.A."/>
            <person name="Zakharevich N.V."/>
            <person name="Kasianov A.S."/>
            <person name="Danilenko V.N."/>
        </authorList>
    </citation>
    <scope>NUCLEOTIDE SEQUENCE [LARGE SCALE GENOMIC DNA]</scope>
    <source>
        <strain evidence="3 4">ATCC 19609</strain>
    </source>
</reference>
<dbReference type="RefSeq" id="WP_078649190.1">
    <property type="nucleotide sequence ID" value="NZ_CP134822.1"/>
</dbReference>
<dbReference type="Proteomes" id="UP000028058">
    <property type="component" value="Unassembled WGS sequence"/>
</dbReference>
<accession>A0A3R7G1U9</accession>
<organism evidence="3 4">
    <name type="scientific">Streptomyces xinghaiensis</name>
    <dbReference type="NCBI Taxonomy" id="1038928"/>
    <lineage>
        <taxon>Bacteria</taxon>
        <taxon>Bacillati</taxon>
        <taxon>Actinomycetota</taxon>
        <taxon>Actinomycetes</taxon>
        <taxon>Kitasatosporales</taxon>
        <taxon>Streptomycetaceae</taxon>
        <taxon>Streptomyces</taxon>
    </lineage>
</organism>
<comment type="caution">
    <text evidence="3">The sequence shown here is derived from an EMBL/GenBank/DDBJ whole genome shotgun (WGS) entry which is preliminary data.</text>
</comment>